<dbReference type="EMBL" id="RSCD01000004">
    <property type="protein sequence ID" value="RSH93411.1"/>
    <property type="molecule type" value="Genomic_DNA"/>
</dbReference>
<gene>
    <name evidence="2" type="ORF">EHS25_007767</name>
</gene>
<evidence type="ECO:0000313" key="3">
    <source>
        <dbReference type="Proteomes" id="UP000279259"/>
    </source>
</evidence>
<organism evidence="2 3">
    <name type="scientific">Saitozyma podzolica</name>
    <dbReference type="NCBI Taxonomy" id="1890683"/>
    <lineage>
        <taxon>Eukaryota</taxon>
        <taxon>Fungi</taxon>
        <taxon>Dikarya</taxon>
        <taxon>Basidiomycota</taxon>
        <taxon>Agaricomycotina</taxon>
        <taxon>Tremellomycetes</taxon>
        <taxon>Tremellales</taxon>
        <taxon>Trimorphomycetaceae</taxon>
        <taxon>Saitozyma</taxon>
    </lineage>
</organism>
<name>A0A427YQN9_9TREE</name>
<dbReference type="OrthoDB" id="10545321at2759"/>
<proteinExistence type="predicted"/>
<accession>A0A427YQN9</accession>
<protein>
    <submittedName>
        <fullName evidence="2">Uncharacterized protein</fullName>
    </submittedName>
</protein>
<evidence type="ECO:0000313" key="2">
    <source>
        <dbReference type="EMBL" id="RSH93411.1"/>
    </source>
</evidence>
<dbReference type="Proteomes" id="UP000279259">
    <property type="component" value="Unassembled WGS sequence"/>
</dbReference>
<sequence length="219" mass="24588">MSPAVCPYWTNWDDGWFTTSCECSSNSASIPTPLRGFIPRQDAVPFPPAATARHVERSAHVRSAYLDDAYTLEQLEQFQVDNLLSAVGSESCVLERARRIDETRRSPRNVASQDVRRHRLSDPCQGVTSEETDDKIMEAVGAVIHAFHYEIVSPLASGRDRDRGRELKQSLSDRRGRAIRRRLASALRAGREREGVWGLWSAMGRRVCVKPGVTRIPVV</sequence>
<comment type="caution">
    <text evidence="2">The sequence shown here is derived from an EMBL/GenBank/DDBJ whole genome shotgun (WGS) entry which is preliminary data.</text>
</comment>
<evidence type="ECO:0000256" key="1">
    <source>
        <dbReference type="SAM" id="MobiDB-lite"/>
    </source>
</evidence>
<keyword evidence="3" id="KW-1185">Reference proteome</keyword>
<dbReference type="AlphaFoldDB" id="A0A427YQN9"/>
<reference evidence="2 3" key="1">
    <citation type="submission" date="2018-11" db="EMBL/GenBank/DDBJ databases">
        <title>Genome sequence of Saitozyma podzolica DSM 27192.</title>
        <authorList>
            <person name="Aliyu H."/>
            <person name="Gorte O."/>
            <person name="Ochsenreither K."/>
        </authorList>
    </citation>
    <scope>NUCLEOTIDE SEQUENCE [LARGE SCALE GENOMIC DNA]</scope>
    <source>
        <strain evidence="2 3">DSM 27192</strain>
    </source>
</reference>
<feature type="region of interest" description="Disordered" evidence="1">
    <location>
        <begin position="103"/>
        <end position="130"/>
    </location>
</feature>